<name>A0AAD5XGJ7_9FUNG</name>
<comment type="similarity">
    <text evidence="1">Belongs to the MEMO1 family.</text>
</comment>
<accession>A0AAD5XGJ7</accession>
<organism evidence="2 3">
    <name type="scientific">Physocladia obscura</name>
    <dbReference type="NCBI Taxonomy" id="109957"/>
    <lineage>
        <taxon>Eukaryota</taxon>
        <taxon>Fungi</taxon>
        <taxon>Fungi incertae sedis</taxon>
        <taxon>Chytridiomycota</taxon>
        <taxon>Chytridiomycota incertae sedis</taxon>
        <taxon>Chytridiomycetes</taxon>
        <taxon>Chytridiales</taxon>
        <taxon>Chytriomycetaceae</taxon>
        <taxon>Physocladia</taxon>
    </lineage>
</organism>
<comment type="caution">
    <text evidence="2">The sequence shown here is derived from an EMBL/GenBank/DDBJ whole genome shotgun (WGS) entry which is preliminary data.</text>
</comment>
<keyword evidence="3" id="KW-1185">Reference proteome</keyword>
<proteinExistence type="inferred from homology"/>
<dbReference type="CDD" id="cd07361">
    <property type="entry name" value="MEMO_like"/>
    <property type="match status" value="1"/>
</dbReference>
<dbReference type="HAMAP" id="MF_00055">
    <property type="entry name" value="MEMO1"/>
    <property type="match status" value="1"/>
</dbReference>
<dbReference type="EMBL" id="JADGJH010000723">
    <property type="protein sequence ID" value="KAJ3123663.1"/>
    <property type="molecule type" value="Genomic_DNA"/>
</dbReference>
<dbReference type="NCBIfam" id="TIGR04336">
    <property type="entry name" value="AmmeMemoSam_B"/>
    <property type="match status" value="1"/>
</dbReference>
<dbReference type="PANTHER" id="PTHR11060">
    <property type="entry name" value="PROTEIN MEMO1"/>
    <property type="match status" value="1"/>
</dbReference>
<dbReference type="Proteomes" id="UP001211907">
    <property type="component" value="Unassembled WGS sequence"/>
</dbReference>
<dbReference type="Pfam" id="PF01875">
    <property type="entry name" value="Memo"/>
    <property type="match status" value="1"/>
</dbReference>
<protein>
    <submittedName>
        <fullName evidence="2">Uncharacterized protein</fullName>
    </submittedName>
</protein>
<dbReference type="AlphaFoldDB" id="A0AAD5XGJ7"/>
<sequence length="307" mass="33299">MQTGPTRTASHAGSWYSADGDELAENLDSWLAAAAITSNNPRIRAVIAPHAGFAYSGSTAAHAYLGSVSVRTDTVVVLGPSHHTYLDGCALSLCAEYATPLGPLKVDANVNAALNASGLFGQMDRATDEDEHSIEMHLPFIKKLLSDVRPDGNYSIVPILVGNLSPTKATLYGGLLAPYLATENILVVVSSDFCHWGKRFSYSPRVGYPETPIYKYIESLDKQAMTLIEQQNFTAFSFYLTQTKNTICGRNPILLLLHTIAAVNKSKGLEETDSLFEITFTKYAQSSKVVDPRDSSVSYASAICYLK</sequence>
<evidence type="ECO:0000313" key="3">
    <source>
        <dbReference type="Proteomes" id="UP001211907"/>
    </source>
</evidence>
<dbReference type="InterPro" id="IPR002737">
    <property type="entry name" value="MEMO1_fam"/>
</dbReference>
<dbReference type="PANTHER" id="PTHR11060:SF0">
    <property type="entry name" value="PROTEIN MEMO1"/>
    <property type="match status" value="1"/>
</dbReference>
<dbReference type="Gene3D" id="3.40.830.10">
    <property type="entry name" value="LigB-like"/>
    <property type="match status" value="1"/>
</dbReference>
<reference evidence="2" key="1">
    <citation type="submission" date="2020-05" db="EMBL/GenBank/DDBJ databases">
        <title>Phylogenomic resolution of chytrid fungi.</title>
        <authorList>
            <person name="Stajich J.E."/>
            <person name="Amses K."/>
            <person name="Simmons R."/>
            <person name="Seto K."/>
            <person name="Myers J."/>
            <person name="Bonds A."/>
            <person name="Quandt C.A."/>
            <person name="Barry K."/>
            <person name="Liu P."/>
            <person name="Grigoriev I."/>
            <person name="Longcore J.E."/>
            <person name="James T.Y."/>
        </authorList>
    </citation>
    <scope>NUCLEOTIDE SEQUENCE</scope>
    <source>
        <strain evidence="2">JEL0513</strain>
    </source>
</reference>
<evidence type="ECO:0000256" key="1">
    <source>
        <dbReference type="ARBA" id="ARBA00006315"/>
    </source>
</evidence>
<gene>
    <name evidence="2" type="ORF">HK100_011527</name>
</gene>
<evidence type="ECO:0000313" key="2">
    <source>
        <dbReference type="EMBL" id="KAJ3123663.1"/>
    </source>
</evidence>